<dbReference type="InterPro" id="IPR007535">
    <property type="entry name" value="Catechol_dOase_N"/>
</dbReference>
<dbReference type="STRING" id="1267766.WYH_01879"/>
<evidence type="ECO:0000256" key="1">
    <source>
        <dbReference type="ARBA" id="ARBA00001965"/>
    </source>
</evidence>
<dbReference type="KEGG" id="aay:WYH_01879"/>
<dbReference type="SUPFAM" id="SSF49482">
    <property type="entry name" value="Aromatic compound dioxygenase"/>
    <property type="match status" value="1"/>
</dbReference>
<evidence type="ECO:0000313" key="8">
    <source>
        <dbReference type="Proteomes" id="UP000034392"/>
    </source>
</evidence>
<keyword evidence="6" id="KW-0408">Iron</keyword>
<dbReference type="Pfam" id="PF00775">
    <property type="entry name" value="Dioxygenase_C"/>
    <property type="match status" value="1"/>
</dbReference>
<dbReference type="Proteomes" id="UP000034392">
    <property type="component" value="Chromosome"/>
</dbReference>
<dbReference type="InterPro" id="IPR050770">
    <property type="entry name" value="Intradiol_RC_Dioxygenase"/>
</dbReference>
<comment type="cofactor">
    <cofactor evidence="1">
        <name>Fe(3+)</name>
        <dbReference type="ChEBI" id="CHEBI:29034"/>
    </cofactor>
</comment>
<evidence type="ECO:0000256" key="2">
    <source>
        <dbReference type="ARBA" id="ARBA00007825"/>
    </source>
</evidence>
<sequence length="296" mass="33055">MSNLDIAAENPYFDQARSAALVNGRMGEQTPERLREIMTVLVNHLHAAIKEAEITEEEWMAGIRFLTDVGHMCTDWRQEFILLSDVLGVSMLVDAVSNERPEAATANTVLGPFYVQNSPHYPNGHNICLDGKGEPLVISGRVVDEAGRPVAGAEVDVWQTNDEGFYDVQQKGIQPDYNLRGVFTTDEQGEYWLKSVKPRHYPIPHDGPVGRLLTALGRHPNRPAHIHFIVRGEGFQTVTTHIFAPDCPFLASDPVFGVKKSLIADFRRVEDQALAEKYGLAAPFWHVEWDFVLVAA</sequence>
<organism evidence="7 8">
    <name type="scientific">Croceibacterium atlanticum</name>
    <dbReference type="NCBI Taxonomy" id="1267766"/>
    <lineage>
        <taxon>Bacteria</taxon>
        <taxon>Pseudomonadati</taxon>
        <taxon>Pseudomonadota</taxon>
        <taxon>Alphaproteobacteria</taxon>
        <taxon>Sphingomonadales</taxon>
        <taxon>Erythrobacteraceae</taxon>
        <taxon>Croceibacterium</taxon>
    </lineage>
</organism>
<keyword evidence="4" id="KW-0223">Dioxygenase</keyword>
<name>A0A0F7KVX8_9SPHN</name>
<dbReference type="Gene3D" id="2.60.130.10">
    <property type="entry name" value="Aromatic compound dioxygenase"/>
    <property type="match status" value="1"/>
</dbReference>
<evidence type="ECO:0000256" key="4">
    <source>
        <dbReference type="ARBA" id="ARBA00022964"/>
    </source>
</evidence>
<evidence type="ECO:0000256" key="3">
    <source>
        <dbReference type="ARBA" id="ARBA00022723"/>
    </source>
</evidence>
<dbReference type="CDD" id="cd03461">
    <property type="entry name" value="1_2-HQD"/>
    <property type="match status" value="1"/>
</dbReference>
<keyword evidence="3" id="KW-0479">Metal-binding</keyword>
<proteinExistence type="inferred from homology"/>
<dbReference type="PATRIC" id="fig|1267766.3.peg.1900"/>
<dbReference type="Pfam" id="PF04444">
    <property type="entry name" value="Dioxygenase_N"/>
    <property type="match status" value="1"/>
</dbReference>
<dbReference type="RefSeq" id="WP_046903598.1">
    <property type="nucleotide sequence ID" value="NZ_CP011452.2"/>
</dbReference>
<protein>
    <submittedName>
        <fullName evidence="7">Hydroxyquinol 1,2-dioxygenase</fullName>
        <ecNumber evidence="7">1.13.11.37</ecNumber>
    </submittedName>
</protein>
<keyword evidence="8" id="KW-1185">Reference proteome</keyword>
<dbReference type="EMBL" id="CP011452">
    <property type="protein sequence ID" value="AKH42915.1"/>
    <property type="molecule type" value="Genomic_DNA"/>
</dbReference>
<dbReference type="AlphaFoldDB" id="A0A0F7KVX8"/>
<dbReference type="GO" id="GO:0009712">
    <property type="term" value="P:catechol-containing compound metabolic process"/>
    <property type="evidence" value="ECO:0007669"/>
    <property type="project" value="InterPro"/>
</dbReference>
<keyword evidence="5 7" id="KW-0560">Oxidoreductase</keyword>
<dbReference type="OrthoDB" id="9800887at2"/>
<evidence type="ECO:0000256" key="6">
    <source>
        <dbReference type="ARBA" id="ARBA00023004"/>
    </source>
</evidence>
<comment type="similarity">
    <text evidence="2">Belongs to the intradiol ring-cleavage dioxygenase family.</text>
</comment>
<dbReference type="PROSITE" id="PS00083">
    <property type="entry name" value="INTRADIOL_DIOXYGENAS"/>
    <property type="match status" value="1"/>
</dbReference>
<dbReference type="InterPro" id="IPR015889">
    <property type="entry name" value="Intradiol_dOase_core"/>
</dbReference>
<dbReference type="GO" id="GO:0047074">
    <property type="term" value="F:4-hydroxycatechol 1,2-dioxygenase activity"/>
    <property type="evidence" value="ECO:0007669"/>
    <property type="project" value="UniProtKB-EC"/>
</dbReference>
<gene>
    <name evidence="7" type="primary">npcC</name>
    <name evidence="7" type="ORF">WYH_01879</name>
</gene>
<reference evidence="7" key="1">
    <citation type="submission" date="2015-05" db="EMBL/GenBank/DDBJ databases">
        <title>The complete genome of Altererythrobacter atlanticus strain 26DY36.</title>
        <authorList>
            <person name="Wu Y.-H."/>
            <person name="Cheng H."/>
            <person name="Wu X.-W."/>
        </authorList>
    </citation>
    <scope>NUCLEOTIDE SEQUENCE [LARGE SCALE GENOMIC DNA]</scope>
    <source>
        <strain evidence="7">26DY36</strain>
    </source>
</reference>
<dbReference type="EC" id="1.13.11.37" evidence="7"/>
<evidence type="ECO:0000313" key="7">
    <source>
        <dbReference type="EMBL" id="AKH42915.1"/>
    </source>
</evidence>
<dbReference type="InterPro" id="IPR039390">
    <property type="entry name" value="1_2-HQD/HQD"/>
</dbReference>
<dbReference type="PANTHER" id="PTHR33711:SF7">
    <property type="entry name" value="INTRADIOL RING-CLEAVAGE DIOXYGENASES DOMAIN-CONTAINING PROTEIN-RELATED"/>
    <property type="match status" value="1"/>
</dbReference>
<evidence type="ECO:0000256" key="5">
    <source>
        <dbReference type="ARBA" id="ARBA00023002"/>
    </source>
</evidence>
<accession>A0A0F7KVX8</accession>
<dbReference type="InterPro" id="IPR000627">
    <property type="entry name" value="Intradiol_dOase_C"/>
</dbReference>
<dbReference type="GO" id="GO:0018576">
    <property type="term" value="F:catechol 1,2-dioxygenase activity"/>
    <property type="evidence" value="ECO:0007669"/>
    <property type="project" value="InterPro"/>
</dbReference>
<dbReference type="PANTHER" id="PTHR33711">
    <property type="entry name" value="DIOXYGENASE, PUTATIVE (AFU_ORTHOLOGUE AFUA_2G02910)-RELATED"/>
    <property type="match status" value="1"/>
</dbReference>
<dbReference type="GO" id="GO:0008199">
    <property type="term" value="F:ferric iron binding"/>
    <property type="evidence" value="ECO:0007669"/>
    <property type="project" value="InterPro"/>
</dbReference>